<evidence type="ECO:0000256" key="2">
    <source>
        <dbReference type="ARBA" id="ARBA00023125"/>
    </source>
</evidence>
<dbReference type="RefSeq" id="WP_139602535.1">
    <property type="nucleotide sequence ID" value="NZ_VDCQ01000014.1"/>
</dbReference>
<gene>
    <name evidence="5" type="ORF">FE784_12515</name>
</gene>
<protein>
    <submittedName>
        <fullName evidence="5">Helix-turn-helix transcriptional regulator</fullName>
    </submittedName>
</protein>
<accession>A0A5C4TA92</accession>
<reference evidence="5 6" key="1">
    <citation type="submission" date="2019-05" db="EMBL/GenBank/DDBJ databases">
        <title>We sequenced the genome of Paenibacillus hemerocallicola KCTC 33185 for further insight into its adaptation and study the phylogeny of Paenibacillus.</title>
        <authorList>
            <person name="Narsing Rao M.P."/>
        </authorList>
    </citation>
    <scope>NUCLEOTIDE SEQUENCE [LARGE SCALE GENOMIC DNA]</scope>
    <source>
        <strain evidence="5 6">KCTC 33185</strain>
    </source>
</reference>
<dbReference type="SUPFAM" id="SSF46689">
    <property type="entry name" value="Homeodomain-like"/>
    <property type="match status" value="2"/>
</dbReference>
<dbReference type="PANTHER" id="PTHR43280:SF2">
    <property type="entry name" value="HTH-TYPE TRANSCRIPTIONAL REGULATOR EXSA"/>
    <property type="match status" value="1"/>
</dbReference>
<dbReference type="PROSITE" id="PS01124">
    <property type="entry name" value="HTH_ARAC_FAMILY_2"/>
    <property type="match status" value="1"/>
</dbReference>
<dbReference type="InterPro" id="IPR018060">
    <property type="entry name" value="HTH_AraC"/>
</dbReference>
<keyword evidence="6" id="KW-1185">Reference proteome</keyword>
<dbReference type="GO" id="GO:0043565">
    <property type="term" value="F:sequence-specific DNA binding"/>
    <property type="evidence" value="ECO:0007669"/>
    <property type="project" value="InterPro"/>
</dbReference>
<dbReference type="EMBL" id="VDCQ01000014">
    <property type="protein sequence ID" value="TNJ65994.1"/>
    <property type="molecule type" value="Genomic_DNA"/>
</dbReference>
<dbReference type="Pfam" id="PF12833">
    <property type="entry name" value="HTH_18"/>
    <property type="match status" value="1"/>
</dbReference>
<dbReference type="Gene3D" id="1.10.10.60">
    <property type="entry name" value="Homeodomain-like"/>
    <property type="match status" value="2"/>
</dbReference>
<sequence>MLQHPYKLHMCNYIGPRKEFFRPEEVHAHHVIIGMETGAFEYTIGKQTGTASFGDLVIVPPGSLFKRKSLGEITFHMLVFTPLMEPDPSLGVLPSGKVTINDVNRLSSTYSYLRKTWLEYGSLSKENHLSMHMLMDLLHLTLLEYKYMEKRRKKKEPRMQLAAGYIHRHLFDDLSMKRIADNLGLKPSDLTRRFRLEYGVTPIEYATNLRLEEAKKLLLETDYTLDTIASLCGYENGSYLGRVFRSKVGINPSNFRRNNHI</sequence>
<organism evidence="5 6">
    <name type="scientific">Paenibacillus hemerocallicola</name>
    <dbReference type="NCBI Taxonomy" id="1172614"/>
    <lineage>
        <taxon>Bacteria</taxon>
        <taxon>Bacillati</taxon>
        <taxon>Bacillota</taxon>
        <taxon>Bacilli</taxon>
        <taxon>Bacillales</taxon>
        <taxon>Paenibacillaceae</taxon>
        <taxon>Paenibacillus</taxon>
    </lineage>
</organism>
<dbReference type="InterPro" id="IPR018062">
    <property type="entry name" value="HTH_AraC-typ_CS"/>
</dbReference>
<dbReference type="PROSITE" id="PS00041">
    <property type="entry name" value="HTH_ARAC_FAMILY_1"/>
    <property type="match status" value="1"/>
</dbReference>
<dbReference type="Proteomes" id="UP000307943">
    <property type="component" value="Unassembled WGS sequence"/>
</dbReference>
<evidence type="ECO:0000256" key="1">
    <source>
        <dbReference type="ARBA" id="ARBA00023015"/>
    </source>
</evidence>
<evidence type="ECO:0000313" key="6">
    <source>
        <dbReference type="Proteomes" id="UP000307943"/>
    </source>
</evidence>
<dbReference type="InterPro" id="IPR009057">
    <property type="entry name" value="Homeodomain-like_sf"/>
</dbReference>
<dbReference type="AlphaFoldDB" id="A0A5C4TA92"/>
<dbReference type="GO" id="GO:0003700">
    <property type="term" value="F:DNA-binding transcription factor activity"/>
    <property type="evidence" value="ECO:0007669"/>
    <property type="project" value="InterPro"/>
</dbReference>
<dbReference type="InterPro" id="IPR011051">
    <property type="entry name" value="RmlC_Cupin_sf"/>
</dbReference>
<name>A0A5C4TA92_9BACL</name>
<evidence type="ECO:0000259" key="4">
    <source>
        <dbReference type="PROSITE" id="PS01124"/>
    </source>
</evidence>
<comment type="caution">
    <text evidence="5">The sequence shown here is derived from an EMBL/GenBank/DDBJ whole genome shotgun (WGS) entry which is preliminary data.</text>
</comment>
<keyword evidence="2" id="KW-0238">DNA-binding</keyword>
<keyword evidence="1" id="KW-0805">Transcription regulation</keyword>
<feature type="domain" description="HTH araC/xylS-type" evidence="4">
    <location>
        <begin position="160"/>
        <end position="258"/>
    </location>
</feature>
<proteinExistence type="predicted"/>
<evidence type="ECO:0000313" key="5">
    <source>
        <dbReference type="EMBL" id="TNJ65994.1"/>
    </source>
</evidence>
<evidence type="ECO:0000256" key="3">
    <source>
        <dbReference type="ARBA" id="ARBA00023163"/>
    </source>
</evidence>
<dbReference type="PANTHER" id="PTHR43280">
    <property type="entry name" value="ARAC-FAMILY TRANSCRIPTIONAL REGULATOR"/>
    <property type="match status" value="1"/>
</dbReference>
<dbReference type="OrthoDB" id="2636626at2"/>
<keyword evidence="3" id="KW-0804">Transcription</keyword>
<dbReference type="SMART" id="SM00342">
    <property type="entry name" value="HTH_ARAC"/>
    <property type="match status" value="1"/>
</dbReference>
<dbReference type="SUPFAM" id="SSF51182">
    <property type="entry name" value="RmlC-like cupins"/>
    <property type="match status" value="1"/>
</dbReference>